<name>A0A6B2QYQ6_9BURK</name>
<dbReference type="AlphaFoldDB" id="A0A6B2QYQ6"/>
<comment type="similarity">
    <text evidence="1">Belongs to the UPF0065 (bug) family.</text>
</comment>
<dbReference type="Gene3D" id="3.40.190.10">
    <property type="entry name" value="Periplasmic binding protein-like II"/>
    <property type="match status" value="1"/>
</dbReference>
<dbReference type="InterPro" id="IPR042100">
    <property type="entry name" value="Bug_dom1"/>
</dbReference>
<protein>
    <submittedName>
        <fullName evidence="2">Tripartite tricarboxylate transporter substrate binding protein</fullName>
    </submittedName>
</protein>
<dbReference type="EMBL" id="JAAGRN010000002">
    <property type="protein sequence ID" value="NDY82269.1"/>
    <property type="molecule type" value="Genomic_DNA"/>
</dbReference>
<dbReference type="Pfam" id="PF03401">
    <property type="entry name" value="TctC"/>
    <property type="match status" value="1"/>
</dbReference>
<reference evidence="2" key="1">
    <citation type="submission" date="2020-02" db="EMBL/GenBank/DDBJ databases">
        <authorList>
            <person name="Chen W.-M."/>
        </authorList>
    </citation>
    <scope>NUCLEOTIDE SEQUENCE</scope>
    <source>
        <strain evidence="2">NBD-18</strain>
    </source>
</reference>
<gene>
    <name evidence="2" type="ORF">G3I67_03390</name>
</gene>
<sequence>MPFLHHKNIRNKIFAVIGLLLLPFVSLFSPVQAAWPSDRPIHLIVPFPAGSSPDLLARAIAEPLGKKLAQSVIVENKPGAGGNIGTRFVAQAAPDGYTLLYTINGPLVTAPALYKKSLGYNPRTDLSPVTIVATSPNILVVNESFAGTTKDFISQAKARPGKLNYGSVGPGSASQLAMELFKRQANIDLLHIPYPGFPQITTAMLAGDIHAAFMVPAIAMPQVKEGKIKALGLASLTTIDTLPGIQPLADQGWPGFEAISWNAILAPASTPNAIIQTLQKSLADIISSDDVKKKLIAQYFTPIGSSSEDLRQLIVAEQARWEKVIEQLQLSLD</sequence>
<dbReference type="PIRSF" id="PIRSF017082">
    <property type="entry name" value="YflP"/>
    <property type="match status" value="1"/>
</dbReference>
<evidence type="ECO:0000256" key="1">
    <source>
        <dbReference type="ARBA" id="ARBA00006987"/>
    </source>
</evidence>
<dbReference type="RefSeq" id="WP_163651582.1">
    <property type="nucleotide sequence ID" value="NZ_JAAGRN010000002.1"/>
</dbReference>
<comment type="caution">
    <text evidence="2">The sequence shown here is derived from an EMBL/GenBank/DDBJ whole genome shotgun (WGS) entry which is preliminary data.</text>
</comment>
<accession>A0A6B2QYQ6</accession>
<evidence type="ECO:0000313" key="2">
    <source>
        <dbReference type="EMBL" id="NDY82269.1"/>
    </source>
</evidence>
<dbReference type="CDD" id="cd13578">
    <property type="entry name" value="PBP2_Bug27"/>
    <property type="match status" value="1"/>
</dbReference>
<dbReference type="InterPro" id="IPR005064">
    <property type="entry name" value="BUG"/>
</dbReference>
<proteinExistence type="inferred from homology"/>
<organism evidence="2">
    <name type="scientific">Sheuella amnicola</name>
    <dbReference type="NCBI Taxonomy" id="2707330"/>
    <lineage>
        <taxon>Bacteria</taxon>
        <taxon>Pseudomonadati</taxon>
        <taxon>Pseudomonadota</taxon>
        <taxon>Betaproteobacteria</taxon>
        <taxon>Burkholderiales</taxon>
        <taxon>Alcaligenaceae</taxon>
        <taxon>Sheuella</taxon>
    </lineage>
</organism>
<dbReference type="SUPFAM" id="SSF53850">
    <property type="entry name" value="Periplasmic binding protein-like II"/>
    <property type="match status" value="1"/>
</dbReference>
<dbReference type="PANTHER" id="PTHR42928:SF5">
    <property type="entry name" value="BLR1237 PROTEIN"/>
    <property type="match status" value="1"/>
</dbReference>
<dbReference type="PANTHER" id="PTHR42928">
    <property type="entry name" value="TRICARBOXYLATE-BINDING PROTEIN"/>
    <property type="match status" value="1"/>
</dbReference>
<dbReference type="Gene3D" id="3.40.190.150">
    <property type="entry name" value="Bordetella uptake gene, domain 1"/>
    <property type="match status" value="1"/>
</dbReference>